<dbReference type="GeneID" id="115263086"/>
<evidence type="ECO:0000256" key="2">
    <source>
        <dbReference type="SAM" id="SignalP"/>
    </source>
</evidence>
<keyword evidence="4" id="KW-1185">Reference proteome</keyword>
<evidence type="ECO:0000313" key="4">
    <source>
        <dbReference type="Proteomes" id="UP000069940"/>
    </source>
</evidence>
<reference evidence="3" key="2">
    <citation type="submission" date="2025-05" db="UniProtKB">
        <authorList>
            <consortium name="EnsemblMetazoa"/>
        </authorList>
    </citation>
    <scope>IDENTIFICATION</scope>
    <source>
        <strain evidence="3">Foshan</strain>
    </source>
</reference>
<feature type="signal peptide" evidence="2">
    <location>
        <begin position="1"/>
        <end position="18"/>
    </location>
</feature>
<organism evidence="3 4">
    <name type="scientific">Aedes albopictus</name>
    <name type="common">Asian tiger mosquito</name>
    <name type="synonym">Stegomyia albopicta</name>
    <dbReference type="NCBI Taxonomy" id="7160"/>
    <lineage>
        <taxon>Eukaryota</taxon>
        <taxon>Metazoa</taxon>
        <taxon>Ecdysozoa</taxon>
        <taxon>Arthropoda</taxon>
        <taxon>Hexapoda</taxon>
        <taxon>Insecta</taxon>
        <taxon>Pterygota</taxon>
        <taxon>Neoptera</taxon>
        <taxon>Endopterygota</taxon>
        <taxon>Diptera</taxon>
        <taxon>Nematocera</taxon>
        <taxon>Culicoidea</taxon>
        <taxon>Culicidae</taxon>
        <taxon>Culicinae</taxon>
        <taxon>Aedini</taxon>
        <taxon>Aedes</taxon>
        <taxon>Stegomyia</taxon>
    </lineage>
</organism>
<feature type="chain" id="PRO_5046493818" description="Secreted protein" evidence="2">
    <location>
        <begin position="19"/>
        <end position="112"/>
    </location>
</feature>
<protein>
    <recommendedName>
        <fullName evidence="5">Secreted protein</fullName>
    </recommendedName>
</protein>
<evidence type="ECO:0000256" key="1">
    <source>
        <dbReference type="SAM" id="MobiDB-lite"/>
    </source>
</evidence>
<dbReference type="EnsemblMetazoa" id="AALFPA23_000217.R37831">
    <property type="protein sequence ID" value="AALFPA23_000217.P37831"/>
    <property type="gene ID" value="AALFPA23_000217"/>
</dbReference>
<feature type="region of interest" description="Disordered" evidence="1">
    <location>
        <begin position="29"/>
        <end position="65"/>
    </location>
</feature>
<reference evidence="4" key="1">
    <citation type="journal article" date="2015" name="Proc. Natl. Acad. Sci. U.S.A.">
        <title>Genome sequence of the Asian Tiger mosquito, Aedes albopictus, reveals insights into its biology, genetics, and evolution.</title>
        <authorList>
            <person name="Chen X.G."/>
            <person name="Jiang X."/>
            <person name="Gu J."/>
            <person name="Xu M."/>
            <person name="Wu Y."/>
            <person name="Deng Y."/>
            <person name="Zhang C."/>
            <person name="Bonizzoni M."/>
            <person name="Dermauw W."/>
            <person name="Vontas J."/>
            <person name="Armbruster P."/>
            <person name="Huang X."/>
            <person name="Yang Y."/>
            <person name="Zhang H."/>
            <person name="He W."/>
            <person name="Peng H."/>
            <person name="Liu Y."/>
            <person name="Wu K."/>
            <person name="Chen J."/>
            <person name="Lirakis M."/>
            <person name="Topalis P."/>
            <person name="Van Leeuwen T."/>
            <person name="Hall A.B."/>
            <person name="Jiang X."/>
            <person name="Thorpe C."/>
            <person name="Mueller R.L."/>
            <person name="Sun C."/>
            <person name="Waterhouse R.M."/>
            <person name="Yan G."/>
            <person name="Tu Z.J."/>
            <person name="Fang X."/>
            <person name="James A.A."/>
        </authorList>
    </citation>
    <scope>NUCLEOTIDE SEQUENCE [LARGE SCALE GENOMIC DNA]</scope>
    <source>
        <strain evidence="4">Foshan</strain>
    </source>
</reference>
<proteinExistence type="predicted"/>
<dbReference type="RefSeq" id="XP_029721865.1">
    <property type="nucleotide sequence ID" value="XM_029866005.2"/>
</dbReference>
<evidence type="ECO:0000313" key="3">
    <source>
        <dbReference type="EnsemblMetazoa" id="AALFPA23_000217.P37831"/>
    </source>
</evidence>
<sequence length="112" mass="12640">MFKVICLFLALAVAVGSATPISTERSITARPLPKSSHAISSTPKEALTTEAEDDDTVTTVAPEQASSDIDKAESFGFGYYSYPQYYPQYYYSGYPTYYRYYPSYSYGYPYIY</sequence>
<accession>A0ABM1XJI9</accession>
<keyword evidence="2" id="KW-0732">Signal</keyword>
<dbReference type="Proteomes" id="UP000069940">
    <property type="component" value="Unassembled WGS sequence"/>
</dbReference>
<name>A0ABM1XJI9_AEDAL</name>
<evidence type="ECO:0008006" key="5">
    <source>
        <dbReference type="Google" id="ProtNLM"/>
    </source>
</evidence>